<feature type="active site" description="Proton donor" evidence="1">
    <location>
        <position position="83"/>
    </location>
</feature>
<keyword evidence="3" id="KW-0456">Lyase</keyword>
<evidence type="ECO:0000256" key="2">
    <source>
        <dbReference type="PIRSR" id="PIRSR001359-3"/>
    </source>
</evidence>
<dbReference type="PANTHER" id="PTHR30304">
    <property type="entry name" value="D-TAGATOSE-1,6-BISPHOSPHATE ALDOLASE"/>
    <property type="match status" value="1"/>
</dbReference>
<feature type="binding site" evidence="2">
    <location>
        <position position="84"/>
    </location>
    <ligand>
        <name>Zn(2+)</name>
        <dbReference type="ChEBI" id="CHEBI:29105"/>
        <label>1</label>
        <note>catalytic</note>
    </ligand>
</feature>
<accession>A0A7X5TSS2</accession>
<sequence length="285" mass="29658">MTLVNSTTLIAAAQSTGIGIAAFNVIHLETAEALARAAERSGLPLILQISQNCAKYHGGLEPLARATLSIARKSSASLAVHLDHADDVDLVHEAIALGFGSVMFDAATLPYADNVAETAAVVAYAHERGVHVEAELGAVGGKDGAHAPGARTDPDEAAAFVQETGVDSLAVAVGSSHAMTERTAQLDLDLIGRLNDSVEVPLVLHGSSGIADNNIVRAIGAGMTKINVSTQLNKVFTRELRKTLAEQPNMVDSRKYLQPAQEALSVEAARLASIFALKSSTNGPQ</sequence>
<dbReference type="Proteomes" id="UP000541033">
    <property type="component" value="Unassembled WGS sequence"/>
</dbReference>
<keyword evidence="2" id="KW-0862">Zinc</keyword>
<dbReference type="EMBL" id="JAAMOX010000001">
    <property type="protein sequence ID" value="NIH53826.1"/>
    <property type="molecule type" value="Genomic_DNA"/>
</dbReference>
<feature type="binding site" evidence="2">
    <location>
        <position position="135"/>
    </location>
    <ligand>
        <name>Zn(2+)</name>
        <dbReference type="ChEBI" id="CHEBI:29105"/>
        <label>2</label>
    </ligand>
</feature>
<keyword evidence="4" id="KW-1185">Reference proteome</keyword>
<dbReference type="PIRSF" id="PIRSF001359">
    <property type="entry name" value="F_bP_aldolase_II"/>
    <property type="match status" value="1"/>
</dbReference>
<dbReference type="NCBIfam" id="TIGR00167">
    <property type="entry name" value="cbbA"/>
    <property type="match status" value="1"/>
</dbReference>
<dbReference type="GO" id="GO:0005975">
    <property type="term" value="P:carbohydrate metabolic process"/>
    <property type="evidence" value="ECO:0007669"/>
    <property type="project" value="InterPro"/>
</dbReference>
<reference evidence="3 4" key="1">
    <citation type="submission" date="2020-02" db="EMBL/GenBank/DDBJ databases">
        <title>Sequencing the genomes of 1000 actinobacteria strains.</title>
        <authorList>
            <person name="Klenk H.-P."/>
        </authorList>
    </citation>
    <scope>NUCLEOTIDE SEQUENCE [LARGE SCALE GENOMIC DNA]</scope>
    <source>
        <strain evidence="3 4">DSM 27960</strain>
    </source>
</reference>
<dbReference type="GO" id="GO:0008270">
    <property type="term" value="F:zinc ion binding"/>
    <property type="evidence" value="ECO:0007669"/>
    <property type="project" value="InterPro"/>
</dbReference>
<evidence type="ECO:0000256" key="1">
    <source>
        <dbReference type="PIRSR" id="PIRSR001359-1"/>
    </source>
</evidence>
<evidence type="ECO:0000313" key="3">
    <source>
        <dbReference type="EMBL" id="NIH53826.1"/>
    </source>
</evidence>
<organism evidence="3 4">
    <name type="scientific">Lysinibacter cavernae</name>
    <dbReference type="NCBI Taxonomy" id="1640652"/>
    <lineage>
        <taxon>Bacteria</taxon>
        <taxon>Bacillati</taxon>
        <taxon>Actinomycetota</taxon>
        <taxon>Actinomycetes</taxon>
        <taxon>Micrococcales</taxon>
        <taxon>Microbacteriaceae</taxon>
        <taxon>Lysinibacter</taxon>
    </lineage>
</organism>
<feature type="binding site" evidence="2">
    <location>
        <position position="177"/>
    </location>
    <ligand>
        <name>Zn(2+)</name>
        <dbReference type="ChEBI" id="CHEBI:29105"/>
        <label>1</label>
        <note>catalytic</note>
    </ligand>
</feature>
<evidence type="ECO:0000313" key="4">
    <source>
        <dbReference type="Proteomes" id="UP000541033"/>
    </source>
</evidence>
<proteinExistence type="predicted"/>
<dbReference type="GO" id="GO:0004332">
    <property type="term" value="F:fructose-bisphosphate aldolase activity"/>
    <property type="evidence" value="ECO:0007669"/>
    <property type="project" value="UniProtKB-EC"/>
</dbReference>
<gene>
    <name evidence="3" type="ORF">FHX76_001694</name>
</gene>
<dbReference type="PANTHER" id="PTHR30304:SF0">
    <property type="entry name" value="D-TAGATOSE-1,6-BISPHOSPHATE ALDOLASE SUBUNIT GATY-RELATED"/>
    <property type="match status" value="1"/>
</dbReference>
<dbReference type="Pfam" id="PF01116">
    <property type="entry name" value="F_bP_aldolase"/>
    <property type="match status" value="1"/>
</dbReference>
<dbReference type="InterPro" id="IPR000771">
    <property type="entry name" value="FBA_II"/>
</dbReference>
<dbReference type="CDD" id="cd00947">
    <property type="entry name" value="TBP_aldolase_IIB"/>
    <property type="match status" value="1"/>
</dbReference>
<dbReference type="AlphaFoldDB" id="A0A7X5TSS2"/>
<dbReference type="InterPro" id="IPR013785">
    <property type="entry name" value="Aldolase_TIM"/>
</dbReference>
<dbReference type="InterPro" id="IPR050246">
    <property type="entry name" value="Class_II_FBP_aldolase"/>
</dbReference>
<feature type="binding site" evidence="2">
    <location>
        <position position="205"/>
    </location>
    <ligand>
        <name>Zn(2+)</name>
        <dbReference type="ChEBI" id="CHEBI:29105"/>
        <label>1</label>
        <note>catalytic</note>
    </ligand>
</feature>
<comment type="caution">
    <text evidence="3">The sequence shown here is derived from an EMBL/GenBank/DDBJ whole genome shotgun (WGS) entry which is preliminary data.</text>
</comment>
<protein>
    <submittedName>
        <fullName evidence="3">Fructose-bisphosphate aldolase class II</fullName>
        <ecNumber evidence="3">4.1.2.13</ecNumber>
    </submittedName>
</protein>
<feature type="binding site" evidence="2">
    <location>
        <position position="105"/>
    </location>
    <ligand>
        <name>Zn(2+)</name>
        <dbReference type="ChEBI" id="CHEBI:29105"/>
        <label>2</label>
    </ligand>
</feature>
<name>A0A7X5TSS2_9MICO</name>
<dbReference type="SUPFAM" id="SSF51569">
    <property type="entry name" value="Aldolase"/>
    <property type="match status" value="1"/>
</dbReference>
<dbReference type="Gene3D" id="3.20.20.70">
    <property type="entry name" value="Aldolase class I"/>
    <property type="match status" value="1"/>
</dbReference>
<keyword evidence="2" id="KW-0479">Metal-binding</keyword>
<comment type="cofactor">
    <cofactor evidence="2">
        <name>Zn(2+)</name>
        <dbReference type="ChEBI" id="CHEBI:29105"/>
    </cofactor>
    <text evidence="2">Binds 2 Zn(2+) ions per subunit. One is catalytic and the other provides a structural contribution.</text>
</comment>
<dbReference type="RefSeq" id="WP_167149758.1">
    <property type="nucleotide sequence ID" value="NZ_JAAMOX010000001.1"/>
</dbReference>
<dbReference type="EC" id="4.1.2.13" evidence="3"/>